<organism evidence="17 18">
    <name type="scientific">Streptomyces typhae</name>
    <dbReference type="NCBI Taxonomy" id="2681492"/>
    <lineage>
        <taxon>Bacteria</taxon>
        <taxon>Bacillati</taxon>
        <taxon>Actinomycetota</taxon>
        <taxon>Actinomycetes</taxon>
        <taxon>Kitasatosporales</taxon>
        <taxon>Streptomycetaceae</taxon>
        <taxon>Streptomyces</taxon>
    </lineage>
</organism>
<feature type="signal peptide" evidence="15">
    <location>
        <begin position="1"/>
        <end position="22"/>
    </location>
</feature>
<keyword evidence="10" id="KW-0012">Acyltransferase</keyword>
<comment type="pathway">
    <text evidence="12">Glycan biosynthesis.</text>
</comment>
<evidence type="ECO:0000256" key="12">
    <source>
        <dbReference type="ARBA" id="ARBA00060592"/>
    </source>
</evidence>
<dbReference type="InterPro" id="IPR038063">
    <property type="entry name" value="Transpep_catalytic_dom"/>
</dbReference>
<evidence type="ECO:0000256" key="1">
    <source>
        <dbReference type="ARBA" id="ARBA00004752"/>
    </source>
</evidence>
<dbReference type="GO" id="GO:0005576">
    <property type="term" value="C:extracellular region"/>
    <property type="evidence" value="ECO:0007669"/>
    <property type="project" value="TreeGrafter"/>
</dbReference>
<comment type="caution">
    <text evidence="17">The sequence shown here is derived from an EMBL/GenBank/DDBJ whole genome shotgun (WGS) entry which is preliminary data.</text>
</comment>
<dbReference type="CDD" id="cd16913">
    <property type="entry name" value="YkuD_like"/>
    <property type="match status" value="1"/>
</dbReference>
<dbReference type="GO" id="GO:0071555">
    <property type="term" value="P:cell wall organization"/>
    <property type="evidence" value="ECO:0007669"/>
    <property type="project" value="UniProtKB-UniRule"/>
</dbReference>
<comment type="pathway">
    <text evidence="1 13">Cell wall biogenesis; peptidoglycan biosynthesis.</text>
</comment>
<evidence type="ECO:0000256" key="6">
    <source>
        <dbReference type="ARBA" id="ARBA00022984"/>
    </source>
</evidence>
<keyword evidence="5 13" id="KW-0133">Cell shape</keyword>
<dbReference type="GO" id="GO:0071972">
    <property type="term" value="F:peptidoglycan L,D-transpeptidase activity"/>
    <property type="evidence" value="ECO:0007669"/>
    <property type="project" value="TreeGrafter"/>
</dbReference>
<dbReference type="AlphaFoldDB" id="A0A6L6X923"/>
<dbReference type="InterPro" id="IPR041280">
    <property type="entry name" value="Big_10"/>
</dbReference>
<feature type="compositionally biased region" description="Basic and acidic residues" evidence="14">
    <location>
        <begin position="411"/>
        <end position="427"/>
    </location>
</feature>
<evidence type="ECO:0000256" key="3">
    <source>
        <dbReference type="ARBA" id="ARBA00022679"/>
    </source>
</evidence>
<keyword evidence="7" id="KW-0472">Membrane</keyword>
<dbReference type="PROSITE" id="PS51257">
    <property type="entry name" value="PROKAR_LIPOPROTEIN"/>
    <property type="match status" value="1"/>
</dbReference>
<evidence type="ECO:0000313" key="18">
    <source>
        <dbReference type="Proteomes" id="UP000483802"/>
    </source>
</evidence>
<sequence>MRQATRRARRAGAALAAAVAWAGLTLGAAGCTGTEFDGLLGKPPRPADAIRVTPGDGDKNVRAHERLEVRVPAGRLESVRVVRSQDARETQVPGRIGEDGTTWRPLTRGPLALAAKYTVDAVALDGHGRRTARHTTFTTFVPDERFVAYVAPENRSTVGTGMIVSLEFNREVADRKAVERAVRVTARPGVEIRPHWFGSTRLDFRPEKYWKPGTEVTVDLGLRDVRAAPGVYGLQDKTISFTVGRSQVSLVDAAEHTMEVRRDGELISTVPITAGAPGTTTYNGKMVVTEMLEVTRMNSRTVGFGGEYDIPDVPHAMRLTTSGTFLHGNYWAPDAPGKTNVSHGCVGLRDVKGGSPRTPAGWFFDRSLIGDVVEVVRSKDKKVAPDNGLGGWNMAWEEWRTGKKAGKKAAKAVEREKGDKRPRANRP</sequence>
<evidence type="ECO:0000256" key="9">
    <source>
        <dbReference type="ARBA" id="ARBA00023288"/>
    </source>
</evidence>
<protein>
    <submittedName>
        <fullName evidence="17">L,D-transpeptidase family protein</fullName>
    </submittedName>
</protein>
<dbReference type="PANTHER" id="PTHR30582:SF2">
    <property type="entry name" value="L,D-TRANSPEPTIDASE YCIB-RELATED"/>
    <property type="match status" value="1"/>
</dbReference>
<dbReference type="PROSITE" id="PS52029">
    <property type="entry name" value="LD_TPASE"/>
    <property type="match status" value="1"/>
</dbReference>
<dbReference type="PANTHER" id="PTHR30582">
    <property type="entry name" value="L,D-TRANSPEPTIDASE"/>
    <property type="match status" value="1"/>
</dbReference>
<keyword evidence="3" id="KW-0808">Transferase</keyword>
<dbReference type="EMBL" id="WPNZ01000027">
    <property type="protein sequence ID" value="MVO89859.1"/>
    <property type="molecule type" value="Genomic_DNA"/>
</dbReference>
<dbReference type="InterPro" id="IPR005490">
    <property type="entry name" value="LD_TPept_cat_dom"/>
</dbReference>
<evidence type="ECO:0000313" key="17">
    <source>
        <dbReference type="EMBL" id="MVO89859.1"/>
    </source>
</evidence>
<dbReference type="GO" id="GO:0018104">
    <property type="term" value="P:peptidoglycan-protein cross-linking"/>
    <property type="evidence" value="ECO:0007669"/>
    <property type="project" value="TreeGrafter"/>
</dbReference>
<reference evidence="17 18" key="1">
    <citation type="submission" date="2019-11" db="EMBL/GenBank/DDBJ databases">
        <title>Streptomyces typhae sp. nov., a novel endophytic actinomycete isolated from the root of cattail pollen (Typha angustifolia L.).</title>
        <authorList>
            <person name="Peng C."/>
        </authorList>
    </citation>
    <scope>NUCLEOTIDE SEQUENCE [LARGE SCALE GENOMIC DNA]</scope>
    <source>
        <strain evidence="18">p1417</strain>
    </source>
</reference>
<keyword evidence="2" id="KW-1003">Cell membrane</keyword>
<evidence type="ECO:0000256" key="15">
    <source>
        <dbReference type="SAM" id="SignalP"/>
    </source>
</evidence>
<evidence type="ECO:0000256" key="4">
    <source>
        <dbReference type="ARBA" id="ARBA00022729"/>
    </source>
</evidence>
<dbReference type="UniPathway" id="UPA00219"/>
<dbReference type="Pfam" id="PF17964">
    <property type="entry name" value="Big_10"/>
    <property type="match status" value="1"/>
</dbReference>
<proteinExistence type="predicted"/>
<dbReference type="SUPFAM" id="SSF141523">
    <property type="entry name" value="L,D-transpeptidase catalytic domain-like"/>
    <property type="match status" value="1"/>
</dbReference>
<dbReference type="InterPro" id="IPR050979">
    <property type="entry name" value="LD-transpeptidase"/>
</dbReference>
<evidence type="ECO:0000256" key="7">
    <source>
        <dbReference type="ARBA" id="ARBA00023136"/>
    </source>
</evidence>
<feature type="chain" id="PRO_5038909885" evidence="15">
    <location>
        <begin position="23"/>
        <end position="427"/>
    </location>
</feature>
<dbReference type="Gene3D" id="2.60.40.3780">
    <property type="match status" value="1"/>
</dbReference>
<keyword evidence="6 13" id="KW-0573">Peptidoglycan synthesis</keyword>
<keyword evidence="8" id="KW-0564">Palmitate</keyword>
<keyword evidence="9" id="KW-0449">Lipoprotein</keyword>
<dbReference type="Pfam" id="PF03734">
    <property type="entry name" value="YkuD"/>
    <property type="match status" value="1"/>
</dbReference>
<feature type="region of interest" description="Disordered" evidence="14">
    <location>
        <begin position="400"/>
        <end position="427"/>
    </location>
</feature>
<dbReference type="Proteomes" id="UP000483802">
    <property type="component" value="Unassembled WGS sequence"/>
</dbReference>
<dbReference type="GO" id="GO:0008360">
    <property type="term" value="P:regulation of cell shape"/>
    <property type="evidence" value="ECO:0007669"/>
    <property type="project" value="UniProtKB-UniRule"/>
</dbReference>
<evidence type="ECO:0000256" key="8">
    <source>
        <dbReference type="ARBA" id="ARBA00023139"/>
    </source>
</evidence>
<dbReference type="Gene3D" id="2.40.440.10">
    <property type="entry name" value="L,D-transpeptidase catalytic domain-like"/>
    <property type="match status" value="1"/>
</dbReference>
<accession>A0A6L6X923</accession>
<evidence type="ECO:0000256" key="14">
    <source>
        <dbReference type="SAM" id="MobiDB-lite"/>
    </source>
</evidence>
<feature type="active site" description="Nucleophile" evidence="13">
    <location>
        <position position="345"/>
    </location>
</feature>
<evidence type="ECO:0000256" key="2">
    <source>
        <dbReference type="ARBA" id="ARBA00022475"/>
    </source>
</evidence>
<name>A0A6L6X923_9ACTN</name>
<keyword evidence="11 13" id="KW-0961">Cell wall biogenesis/degradation</keyword>
<evidence type="ECO:0000256" key="11">
    <source>
        <dbReference type="ARBA" id="ARBA00023316"/>
    </source>
</evidence>
<dbReference type="FunFam" id="2.40.440.10:FF:000005">
    <property type="entry name" value="L,D-transpeptidase 2"/>
    <property type="match status" value="1"/>
</dbReference>
<keyword evidence="18" id="KW-1185">Reference proteome</keyword>
<gene>
    <name evidence="17" type="ORF">GPA10_35180</name>
</gene>
<feature type="domain" description="L,D-TPase catalytic" evidence="16">
    <location>
        <begin position="247"/>
        <end position="376"/>
    </location>
</feature>
<feature type="active site" description="Proton donor/acceptor" evidence="13">
    <location>
        <position position="327"/>
    </location>
</feature>
<dbReference type="GO" id="GO:0016746">
    <property type="term" value="F:acyltransferase activity"/>
    <property type="evidence" value="ECO:0007669"/>
    <property type="project" value="UniProtKB-KW"/>
</dbReference>
<evidence type="ECO:0000256" key="13">
    <source>
        <dbReference type="PROSITE-ProRule" id="PRU01373"/>
    </source>
</evidence>
<dbReference type="CDD" id="cd13432">
    <property type="entry name" value="LDT_IgD_like_2"/>
    <property type="match status" value="1"/>
</dbReference>
<dbReference type="Gene3D" id="2.60.40.3710">
    <property type="match status" value="1"/>
</dbReference>
<evidence type="ECO:0000259" key="16">
    <source>
        <dbReference type="PROSITE" id="PS52029"/>
    </source>
</evidence>
<evidence type="ECO:0000256" key="10">
    <source>
        <dbReference type="ARBA" id="ARBA00023315"/>
    </source>
</evidence>
<evidence type="ECO:0000256" key="5">
    <source>
        <dbReference type="ARBA" id="ARBA00022960"/>
    </source>
</evidence>
<keyword evidence="4 15" id="KW-0732">Signal</keyword>